<name>A0A8B7N5R5_HYAAZ</name>
<keyword evidence="1" id="KW-0732">Signal</keyword>
<protein>
    <submittedName>
        <fullName evidence="3">Major prion protein-like</fullName>
    </submittedName>
</protein>
<dbReference type="KEGG" id="hazt:108666783"/>
<proteinExistence type="predicted"/>
<dbReference type="OMA" id="CEHANAF"/>
<sequence length="448" mass="45777">MGPAWGFLVAAVLLLAATAEAGRVEAAQERGYIAATGGSGYSGSSGSSGGVIYGSGVGSSYGGGYGGGGGLSGGVVYGGGGLSGGGGYGGGYGGGGLGGSHSSYYSGGGGGGGGGGSGGNPIVIVHQAKASGGGGHGGGGGGYGGGGGSSKAAAACTLCSILAPLALLGSLVPMIGFGVVTTMATTTGRRRRSLDVKSSQVLNKKLQDFAEVQRYIEDTVGLSAEQHIQDDFIMRYLSCSGLTAATNRCLEHLACATADATYHMAPHERATATVILHTLTDNRRLPEALKLRLVAASDMGTTAPRSCGRWYPCPVAGYEDSLHALRMSSEKHDIVGNTFIKEKESFDSKLVEETNSNFTKNISGKNESVGNFDAGDVPSMKRSQYVADLKHKHSKYSSPNQYDKLFYSQYHNKKYNKELSVTDVGSNDAFSRADGAIYTSNLQSQSPK</sequence>
<reference evidence="3" key="1">
    <citation type="submission" date="2025-08" db="UniProtKB">
        <authorList>
            <consortium name="RefSeq"/>
        </authorList>
    </citation>
    <scope>IDENTIFICATION</scope>
    <source>
        <tissue evidence="3">Whole organism</tissue>
    </source>
</reference>
<dbReference type="RefSeq" id="XP_018009196.2">
    <property type="nucleotide sequence ID" value="XM_018153707.2"/>
</dbReference>
<keyword evidence="2" id="KW-1185">Reference proteome</keyword>
<dbReference type="OrthoDB" id="6373800at2759"/>
<evidence type="ECO:0000256" key="1">
    <source>
        <dbReference type="SAM" id="SignalP"/>
    </source>
</evidence>
<dbReference type="AlphaFoldDB" id="A0A8B7N5R5"/>
<dbReference type="Proteomes" id="UP000694843">
    <property type="component" value="Unplaced"/>
</dbReference>
<organism evidence="2 3">
    <name type="scientific">Hyalella azteca</name>
    <name type="common">Amphipod</name>
    <dbReference type="NCBI Taxonomy" id="294128"/>
    <lineage>
        <taxon>Eukaryota</taxon>
        <taxon>Metazoa</taxon>
        <taxon>Ecdysozoa</taxon>
        <taxon>Arthropoda</taxon>
        <taxon>Crustacea</taxon>
        <taxon>Multicrustacea</taxon>
        <taxon>Malacostraca</taxon>
        <taxon>Eumalacostraca</taxon>
        <taxon>Peracarida</taxon>
        <taxon>Amphipoda</taxon>
        <taxon>Senticaudata</taxon>
        <taxon>Talitrida</taxon>
        <taxon>Talitroidea</taxon>
        <taxon>Hyalellidae</taxon>
        <taxon>Hyalella</taxon>
    </lineage>
</organism>
<feature type="chain" id="PRO_5037641269" evidence="1">
    <location>
        <begin position="22"/>
        <end position="448"/>
    </location>
</feature>
<gene>
    <name evidence="3" type="primary">LOC108666783</name>
</gene>
<evidence type="ECO:0000313" key="3">
    <source>
        <dbReference type="RefSeq" id="XP_018009196.2"/>
    </source>
</evidence>
<accession>A0A8B7N5R5</accession>
<dbReference type="GeneID" id="108666783"/>
<feature type="signal peptide" evidence="1">
    <location>
        <begin position="1"/>
        <end position="21"/>
    </location>
</feature>
<evidence type="ECO:0000313" key="2">
    <source>
        <dbReference type="Proteomes" id="UP000694843"/>
    </source>
</evidence>